<dbReference type="InterPro" id="IPR052535">
    <property type="entry name" value="Bacilysin_H2HPP_isomerase"/>
</dbReference>
<evidence type="ECO:0000313" key="3">
    <source>
        <dbReference type="Proteomes" id="UP000252893"/>
    </source>
</evidence>
<protein>
    <submittedName>
        <fullName evidence="2">Mannose-6-phosphate isomerase-like protein (Cupin superfamily)</fullName>
    </submittedName>
</protein>
<organism evidence="2 3">
    <name type="scientific">Pseudochrobactrum asaccharolyticum</name>
    <dbReference type="NCBI Taxonomy" id="354351"/>
    <lineage>
        <taxon>Bacteria</taxon>
        <taxon>Pseudomonadati</taxon>
        <taxon>Pseudomonadota</taxon>
        <taxon>Alphaproteobacteria</taxon>
        <taxon>Hyphomicrobiales</taxon>
        <taxon>Brucellaceae</taxon>
        <taxon>Pseudochrobactrum</taxon>
    </lineage>
</organism>
<keyword evidence="2" id="KW-0413">Isomerase</keyword>
<accession>A0A366DQM6</accession>
<dbReference type="SUPFAM" id="SSF51182">
    <property type="entry name" value="RmlC-like cupins"/>
    <property type="match status" value="1"/>
</dbReference>
<dbReference type="InterPro" id="IPR013096">
    <property type="entry name" value="Cupin_2"/>
</dbReference>
<comment type="caution">
    <text evidence="2">The sequence shown here is derived from an EMBL/GenBank/DDBJ whole genome shotgun (WGS) entry which is preliminary data.</text>
</comment>
<dbReference type="PANTHER" id="PTHR40112">
    <property type="entry name" value="H2HPP ISOMERASE"/>
    <property type="match status" value="1"/>
</dbReference>
<gene>
    <name evidence="2" type="ORF">DFR47_10794</name>
</gene>
<dbReference type="Pfam" id="PF07883">
    <property type="entry name" value="Cupin_2"/>
    <property type="match status" value="1"/>
</dbReference>
<sequence length="114" mass="13097">MIKNTNNAEHYRWGNNCDGWILSDGSDLLVIEERMPPQTAEQRHYHTKSKQVFYVLSGTLTMELDNMLHRITARNSIEIQPNLPHQARNDSDQDVMFLVISSPTSRGDRLSAEV</sequence>
<dbReference type="PANTHER" id="PTHR40112:SF1">
    <property type="entry name" value="H2HPP ISOMERASE"/>
    <property type="match status" value="1"/>
</dbReference>
<proteinExistence type="predicted"/>
<dbReference type="Proteomes" id="UP000252893">
    <property type="component" value="Unassembled WGS sequence"/>
</dbReference>
<dbReference type="InterPro" id="IPR014710">
    <property type="entry name" value="RmlC-like_jellyroll"/>
</dbReference>
<dbReference type="OrthoDB" id="9810191at2"/>
<dbReference type="AlphaFoldDB" id="A0A366DQM6"/>
<dbReference type="GO" id="GO:0016853">
    <property type="term" value="F:isomerase activity"/>
    <property type="evidence" value="ECO:0007669"/>
    <property type="project" value="UniProtKB-KW"/>
</dbReference>
<dbReference type="Gene3D" id="2.60.120.10">
    <property type="entry name" value="Jelly Rolls"/>
    <property type="match status" value="1"/>
</dbReference>
<name>A0A366DQM6_9HYPH</name>
<dbReference type="EMBL" id="QNRH01000007">
    <property type="protein sequence ID" value="RBO92195.1"/>
    <property type="molecule type" value="Genomic_DNA"/>
</dbReference>
<evidence type="ECO:0000259" key="1">
    <source>
        <dbReference type="Pfam" id="PF07883"/>
    </source>
</evidence>
<dbReference type="RefSeq" id="WP_113945514.1">
    <property type="nucleotide sequence ID" value="NZ_JBHEEG010000009.1"/>
</dbReference>
<evidence type="ECO:0000313" key="2">
    <source>
        <dbReference type="EMBL" id="RBO92195.1"/>
    </source>
</evidence>
<keyword evidence="3" id="KW-1185">Reference proteome</keyword>
<dbReference type="InterPro" id="IPR011051">
    <property type="entry name" value="RmlC_Cupin_sf"/>
</dbReference>
<feature type="domain" description="Cupin type-2" evidence="1">
    <location>
        <begin position="33"/>
        <end position="100"/>
    </location>
</feature>
<reference evidence="2 3" key="1">
    <citation type="submission" date="2018-06" db="EMBL/GenBank/DDBJ databases">
        <title>Genomic Encyclopedia of Type Strains, Phase IV (KMG-IV): sequencing the most valuable type-strain genomes for metagenomic binning, comparative biology and taxonomic classification.</title>
        <authorList>
            <person name="Goeker M."/>
        </authorList>
    </citation>
    <scope>NUCLEOTIDE SEQUENCE [LARGE SCALE GENOMIC DNA]</scope>
    <source>
        <strain evidence="2 3">DSM 25619</strain>
    </source>
</reference>